<reference evidence="2 3" key="2">
    <citation type="journal article" date="2016" name="Int. J. Syst. Evol. Microbiol.">
        <title>Flavisolibacter tropicus sp. nov., isolated from tropical soil.</title>
        <authorList>
            <person name="Lee J.J."/>
            <person name="Kang M.S."/>
            <person name="Kim G.S."/>
            <person name="Lee C.S."/>
            <person name="Lim S."/>
            <person name="Lee J."/>
            <person name="Roh S.H."/>
            <person name="Kang H."/>
            <person name="Ha J.M."/>
            <person name="Bae S."/>
            <person name="Jung H.Y."/>
            <person name="Kim M.K."/>
        </authorList>
    </citation>
    <scope>NUCLEOTIDE SEQUENCE [LARGE SCALE GENOMIC DNA]</scope>
    <source>
        <strain evidence="2 3">LCS9</strain>
    </source>
</reference>
<organism evidence="2 3">
    <name type="scientific">Flavisolibacter tropicus</name>
    <dbReference type="NCBI Taxonomy" id="1492898"/>
    <lineage>
        <taxon>Bacteria</taxon>
        <taxon>Pseudomonadati</taxon>
        <taxon>Bacteroidota</taxon>
        <taxon>Chitinophagia</taxon>
        <taxon>Chitinophagales</taxon>
        <taxon>Chitinophagaceae</taxon>
        <taxon>Flavisolibacter</taxon>
    </lineage>
</organism>
<dbReference type="EMBL" id="CP011390">
    <property type="protein sequence ID" value="ANE51711.1"/>
    <property type="molecule type" value="Genomic_DNA"/>
</dbReference>
<dbReference type="OrthoDB" id="834588at2"/>
<protein>
    <submittedName>
        <fullName evidence="2">Uncharacterized protein</fullName>
    </submittedName>
</protein>
<feature type="signal peptide" evidence="1">
    <location>
        <begin position="1"/>
        <end position="20"/>
    </location>
</feature>
<name>A0A172TX74_9BACT</name>
<dbReference type="RefSeq" id="WP_066405830.1">
    <property type="nucleotide sequence ID" value="NZ_CP011390.1"/>
</dbReference>
<accession>A0A172TX74</accession>
<dbReference type="KEGG" id="fla:SY85_15590"/>
<dbReference type="AlphaFoldDB" id="A0A172TX74"/>
<keyword evidence="1" id="KW-0732">Signal</keyword>
<keyword evidence="3" id="KW-1185">Reference proteome</keyword>
<evidence type="ECO:0000256" key="1">
    <source>
        <dbReference type="SAM" id="SignalP"/>
    </source>
</evidence>
<evidence type="ECO:0000313" key="3">
    <source>
        <dbReference type="Proteomes" id="UP000077177"/>
    </source>
</evidence>
<gene>
    <name evidence="2" type="ORF">SY85_15590</name>
</gene>
<reference evidence="3" key="1">
    <citation type="submission" date="2015-01" db="EMBL/GenBank/DDBJ databases">
        <title>Flavisolibacter sp./LCS9/ whole genome sequencing.</title>
        <authorList>
            <person name="Kim M.K."/>
            <person name="Srinivasan S."/>
            <person name="Lee J.-J."/>
        </authorList>
    </citation>
    <scope>NUCLEOTIDE SEQUENCE [LARGE SCALE GENOMIC DNA]</scope>
    <source>
        <strain evidence="3">LCS9</strain>
    </source>
</reference>
<sequence>MKVKLFIVILLLCCGHSSIAQNSAQLKSQADSVEYVKTKMRQLREVNSYAIGFAGQQSMQFQGFLFLLNTLDNEQWLKLTKDTSACLRAYAYAALVHNRHKGMTDVEKNFLKDSTQVPVMFGCIGGDMTVAALVANVSNFYNRKFVNQLLAEYYTGNLFWHRRLFQN</sequence>
<feature type="chain" id="PRO_5008001310" evidence="1">
    <location>
        <begin position="21"/>
        <end position="167"/>
    </location>
</feature>
<dbReference type="Proteomes" id="UP000077177">
    <property type="component" value="Chromosome"/>
</dbReference>
<proteinExistence type="predicted"/>
<evidence type="ECO:0000313" key="2">
    <source>
        <dbReference type="EMBL" id="ANE51711.1"/>
    </source>
</evidence>